<organism evidence="2">
    <name type="scientific">uncultured organism MedDCM-OCT-S12-C54</name>
    <dbReference type="NCBI Taxonomy" id="743665"/>
    <lineage>
        <taxon>unclassified sequences</taxon>
        <taxon>environmental samples</taxon>
    </lineage>
</organism>
<feature type="compositionally biased region" description="Polar residues" evidence="1">
    <location>
        <begin position="461"/>
        <end position="475"/>
    </location>
</feature>
<evidence type="ECO:0000313" key="2">
    <source>
        <dbReference type="EMBL" id="ADD95861.1"/>
    </source>
</evidence>
<protein>
    <recommendedName>
        <fullName evidence="3">NHL repeat-containing protein 2</fullName>
    </recommendedName>
</protein>
<sequence>MNRRARDIAMRARHAHDPDDPDPLAPIPTRWAPTEKAARAMQARDRQIAAQREHREALARRQLMNAERELRGEGPDAQHENVQFLNTVTLVTQHHVAAVHVPLDFAQPIPTPQEHTLLRVLLHTNKCGGDSPPTLLNMQWKLPGSGMKAEVTHEIATQVVLRGISEHCWVADVPVPDAFLEPQLLAQPQVEEDMFHDQPNEGDEAGEDPERIEDDHEAIAAAMEHLKATERDEDIDYVLSRGITLRETVVGGLVRLRAGDHNLTVPASDPERAVRTVHVQGFRGGSLPPYADVRLVDRQSSTIAVQNVPAALVVLRGILSFDILLPQTGSHEPEVQRARIENVCPANIMSGTLFVELPLAPPNQAFTAQVASHWRRVYADLLVATVFLETHPERRLQLHAHLLAFAAWQTLGLPNGLNVCPFVGNTEAVPIQSLLASDVESVTLEAAQTFLSDAFTAASANPRTSTVGDTAGSSSTHEHAPNPYKEQCDEVLWLLGLAGQLDRALRQAAHANGIRAQVWELTPELSKLEIRPPGALWDQLGPELWSGEGLAVLTSSVDELRASYGWRAMTAGLTTLMGPDAQWLLAHGSAEDFARGISSYRFSRLLPLRASMGVGDGTARQYAVQVAPDTVSGWQRQMQALRSRELKDADVLIAWDVARKEGAGESSACAAAKQRLAQAELIVTLSRALTLLLSGEVQDVLTSAAKALKTVVNSVFRSALAVPALAPRHEFGQEALQLFLLPSHDHGVALALTFEETQNPIDEALVLLQKDDSTPWGALWRARALLQQALKTVEMHWVDSDPVNELHTLGTAIREITDEVLGALKPLQKELRALDHDFGVFDVPYGSTGEGSFLCYPLNVARAEKPDAQADSRDTAPDNGLSRPVVSLPLSERKLLVLDAGDSALKVVETAKGEVATISGGRSSGHADGVLNVAKFNAPQGLCRYNDTTFVVADTANAVLRCVEIGVKTTGKVSTFAGTVHSRGDCSTNLPPKRCHRSIPRPVPSSSGTSDGWDALLHSPTSVLKLPGGELLVADSGSHTIRLVEVGGKAGALICKSMEKAWESDNQLRRAAEQRKQTMLAKITTIAGKAGVKGCADGKPGESLLTYPSCLLLSATKTTTIVLFLQAGGSGSDGSGPPMLRQLNIGKGKSTGKPNDVAKLTFCVNSLYSFSEGPNRGLSSMIELANNAKELLVASNDGRLQRLELQKPPEGSSEGAVYIPSDVCSAPTLPIKWEGEVHLGATAAGVILVLDTSAGALHRLLTPPIWKKTDRKFAAILEQVRMPPPYLRMIPHFHLVLR</sequence>
<evidence type="ECO:0000256" key="1">
    <source>
        <dbReference type="SAM" id="MobiDB-lite"/>
    </source>
</evidence>
<name>D6PJG0_9ZZZZ</name>
<accession>D6PJG0</accession>
<reference evidence="2" key="1">
    <citation type="journal article" date="2010" name="ISME J.">
        <title>Metagenome of the Mediterranean deep chlorophyll maximum studied by direct and fosmid library 454 pyrosequencing.</title>
        <authorList>
            <person name="Ghai R."/>
            <person name="Martin-Cuadrado A.B."/>
            <person name="Molto A.G."/>
            <person name="Heredia I.G."/>
            <person name="Cabrera R."/>
            <person name="Martin J."/>
            <person name="Verdu M."/>
            <person name="Deschamps P."/>
            <person name="Moreira D."/>
            <person name="Lopez-Garcia P."/>
            <person name="Mira A."/>
            <person name="Rodriguez-Valera F."/>
        </authorList>
    </citation>
    <scope>NUCLEOTIDE SEQUENCE</scope>
</reference>
<dbReference type="PANTHER" id="PTHR46388">
    <property type="entry name" value="NHL REPEAT-CONTAINING PROTEIN 2"/>
    <property type="match status" value="1"/>
</dbReference>
<dbReference type="InterPro" id="IPR011042">
    <property type="entry name" value="6-blade_b-propeller_TolB-like"/>
</dbReference>
<feature type="region of interest" description="Disordered" evidence="1">
    <location>
        <begin position="1"/>
        <end position="29"/>
    </location>
</feature>
<evidence type="ECO:0008006" key="3">
    <source>
        <dbReference type="Google" id="ProtNLM"/>
    </source>
</evidence>
<feature type="compositionally biased region" description="Basic and acidic residues" evidence="1">
    <location>
        <begin position="1"/>
        <end position="18"/>
    </location>
</feature>
<proteinExistence type="predicted"/>
<dbReference type="SUPFAM" id="SSF63829">
    <property type="entry name" value="Calcium-dependent phosphotriesterase"/>
    <property type="match status" value="1"/>
</dbReference>
<dbReference type="PANTHER" id="PTHR46388:SF2">
    <property type="entry name" value="NHL REPEAT-CONTAINING PROTEIN 2"/>
    <property type="match status" value="1"/>
</dbReference>
<dbReference type="Gene3D" id="2.120.10.30">
    <property type="entry name" value="TolB, C-terminal domain"/>
    <property type="match status" value="1"/>
</dbReference>
<dbReference type="EMBL" id="GU943106">
    <property type="protein sequence ID" value="ADD95861.1"/>
    <property type="molecule type" value="Genomic_DNA"/>
</dbReference>
<feature type="region of interest" description="Disordered" evidence="1">
    <location>
        <begin position="461"/>
        <end position="482"/>
    </location>
</feature>